<dbReference type="EMBL" id="MLJW01000058">
    <property type="protein sequence ID" value="OIR04285.1"/>
    <property type="molecule type" value="Genomic_DNA"/>
</dbReference>
<name>A0A1J5SJH8_9ZZZZ</name>
<evidence type="ECO:0000256" key="1">
    <source>
        <dbReference type="ARBA" id="ARBA00022679"/>
    </source>
</evidence>
<dbReference type="Pfam" id="PF01743">
    <property type="entry name" value="PolyA_pol"/>
    <property type="match status" value="1"/>
</dbReference>
<gene>
    <name evidence="11" type="primary">cca_5</name>
    <name evidence="11" type="ORF">GALL_134850</name>
</gene>
<dbReference type="GO" id="GO:0008033">
    <property type="term" value="P:tRNA processing"/>
    <property type="evidence" value="ECO:0007669"/>
    <property type="project" value="UniProtKB-KW"/>
</dbReference>
<evidence type="ECO:0000256" key="5">
    <source>
        <dbReference type="ARBA" id="ARBA00022741"/>
    </source>
</evidence>
<keyword evidence="5" id="KW-0547">Nucleotide-binding</keyword>
<evidence type="ECO:0000259" key="10">
    <source>
        <dbReference type="Pfam" id="PF01966"/>
    </source>
</evidence>
<dbReference type="InterPro" id="IPR002646">
    <property type="entry name" value="PolA_pol_head_dom"/>
</dbReference>
<dbReference type="GO" id="GO:0016779">
    <property type="term" value="F:nucleotidyltransferase activity"/>
    <property type="evidence" value="ECO:0007669"/>
    <property type="project" value="UniProtKB-KW"/>
</dbReference>
<evidence type="ECO:0000256" key="7">
    <source>
        <dbReference type="ARBA" id="ARBA00022842"/>
    </source>
</evidence>
<dbReference type="GO" id="GO:0046872">
    <property type="term" value="F:metal ion binding"/>
    <property type="evidence" value="ECO:0007669"/>
    <property type="project" value="UniProtKB-KW"/>
</dbReference>
<dbReference type="InterPro" id="IPR006674">
    <property type="entry name" value="HD_domain"/>
</dbReference>
<dbReference type="GO" id="GO:0003723">
    <property type="term" value="F:RNA binding"/>
    <property type="evidence" value="ECO:0007669"/>
    <property type="project" value="UniProtKB-KW"/>
</dbReference>
<reference evidence="11" key="1">
    <citation type="submission" date="2016-10" db="EMBL/GenBank/DDBJ databases">
        <title>Sequence of Gallionella enrichment culture.</title>
        <authorList>
            <person name="Poehlein A."/>
            <person name="Muehling M."/>
            <person name="Daniel R."/>
        </authorList>
    </citation>
    <scope>NUCLEOTIDE SEQUENCE</scope>
</reference>
<accession>A0A1J5SJH8</accession>
<keyword evidence="2" id="KW-0819">tRNA processing</keyword>
<organism evidence="11">
    <name type="scientific">mine drainage metagenome</name>
    <dbReference type="NCBI Taxonomy" id="410659"/>
    <lineage>
        <taxon>unclassified sequences</taxon>
        <taxon>metagenomes</taxon>
        <taxon>ecological metagenomes</taxon>
    </lineage>
</organism>
<evidence type="ECO:0000256" key="6">
    <source>
        <dbReference type="ARBA" id="ARBA00022840"/>
    </source>
</evidence>
<dbReference type="SUPFAM" id="SSF81891">
    <property type="entry name" value="Poly A polymerase C-terminal region-like"/>
    <property type="match status" value="1"/>
</dbReference>
<dbReference type="Gene3D" id="1.10.3090.10">
    <property type="entry name" value="cca-adding enzyme, domain 2"/>
    <property type="match status" value="1"/>
</dbReference>
<evidence type="ECO:0000256" key="3">
    <source>
        <dbReference type="ARBA" id="ARBA00022695"/>
    </source>
</evidence>
<protein>
    <submittedName>
        <fullName evidence="11">Multifunctional CCA protein</fullName>
    </submittedName>
</protein>
<feature type="domain" description="HD" evidence="10">
    <location>
        <begin position="228"/>
        <end position="328"/>
    </location>
</feature>
<dbReference type="Pfam" id="PF01966">
    <property type="entry name" value="HD"/>
    <property type="match status" value="1"/>
</dbReference>
<feature type="domain" description="Poly A polymerase head" evidence="9">
    <location>
        <begin position="2"/>
        <end position="121"/>
    </location>
</feature>
<evidence type="ECO:0000256" key="4">
    <source>
        <dbReference type="ARBA" id="ARBA00022723"/>
    </source>
</evidence>
<keyword evidence="4" id="KW-0479">Metal-binding</keyword>
<keyword evidence="8" id="KW-0694">RNA-binding</keyword>
<dbReference type="AlphaFoldDB" id="A0A1J5SJH8"/>
<dbReference type="Gene3D" id="3.30.460.10">
    <property type="entry name" value="Beta Polymerase, domain 2"/>
    <property type="match status" value="1"/>
</dbReference>
<evidence type="ECO:0000256" key="8">
    <source>
        <dbReference type="ARBA" id="ARBA00022884"/>
    </source>
</evidence>
<evidence type="ECO:0000313" key="11">
    <source>
        <dbReference type="EMBL" id="OIR04285.1"/>
    </source>
</evidence>
<keyword evidence="7" id="KW-0460">Magnesium</keyword>
<sequence length="444" mass="49673">MRDWLLGLEAKDYDVEVGGLNFDALHRTLAPFGATDLVGRSFGVIKLRLGAADYDFSLPRRESKIGAGHRGFRIDPEPNLDDETAAARRDFTVNAISFDPFEGGLIDPLEGEKDLRAGILRHAGASFVDDPLRVLRAVQFAARFSFKLAPETIDLCATMVDEHATLPLERVWGEWDKWAVKSVRPSRGLEVLAQTGWIRHYPELASLRGTPQETQWHPEGDVFVHTQHCLDALTSSDGWKASTPQRRRILAFAVLAHDFGKPQTTQYAEKRGVMRWVSPGHESAGGPLAETFMQRIGSPKDLIEPVRTLVVHHMLHHHEGRPSYTDTQLRRLARRLIPATIEDLCEVMEADARGRPPIAPTSSLRLIAEMRAQAQALALRTQPPQPILLGRHLISRGLKSGPQFKPLLHEAFEAQLDGVFRDEPGALEWLDRRLSPQSEAREEG</sequence>
<dbReference type="GO" id="GO:0005524">
    <property type="term" value="F:ATP binding"/>
    <property type="evidence" value="ECO:0007669"/>
    <property type="project" value="UniProtKB-KW"/>
</dbReference>
<evidence type="ECO:0000259" key="9">
    <source>
        <dbReference type="Pfam" id="PF01743"/>
    </source>
</evidence>
<dbReference type="InterPro" id="IPR043519">
    <property type="entry name" value="NT_sf"/>
</dbReference>
<dbReference type="PANTHER" id="PTHR47545">
    <property type="entry name" value="MULTIFUNCTIONAL CCA PROTEIN"/>
    <property type="match status" value="1"/>
</dbReference>
<dbReference type="PANTHER" id="PTHR47545:SF1">
    <property type="entry name" value="MULTIFUNCTIONAL CCA PROTEIN"/>
    <property type="match status" value="1"/>
</dbReference>
<keyword evidence="6" id="KW-0067">ATP-binding</keyword>
<keyword evidence="1" id="KW-0808">Transferase</keyword>
<dbReference type="SUPFAM" id="SSF81301">
    <property type="entry name" value="Nucleotidyltransferase"/>
    <property type="match status" value="1"/>
</dbReference>
<keyword evidence="3" id="KW-0548">Nucleotidyltransferase</keyword>
<evidence type="ECO:0000256" key="2">
    <source>
        <dbReference type="ARBA" id="ARBA00022694"/>
    </source>
</evidence>
<dbReference type="InterPro" id="IPR050124">
    <property type="entry name" value="tRNA_CCA-adding_enzyme"/>
</dbReference>
<comment type="caution">
    <text evidence="11">The sequence shown here is derived from an EMBL/GenBank/DDBJ whole genome shotgun (WGS) entry which is preliminary data.</text>
</comment>
<proteinExistence type="predicted"/>